<evidence type="ECO:0000256" key="2">
    <source>
        <dbReference type="ARBA" id="ARBA00023125"/>
    </source>
</evidence>
<dbReference type="SUPFAM" id="SSF46785">
    <property type="entry name" value="Winged helix' DNA-binding domain"/>
    <property type="match status" value="1"/>
</dbReference>
<name>A0A9D2CEM1_9FIRM</name>
<keyword evidence="1" id="KW-0805">Transcription regulation</keyword>
<accession>A0A9D2CEM1</accession>
<dbReference type="Gene3D" id="1.10.10.10">
    <property type="entry name" value="Winged helix-like DNA-binding domain superfamily/Winged helix DNA-binding domain"/>
    <property type="match status" value="1"/>
</dbReference>
<dbReference type="GO" id="GO:0003677">
    <property type="term" value="F:DNA binding"/>
    <property type="evidence" value="ECO:0007669"/>
    <property type="project" value="UniProtKB-KW"/>
</dbReference>
<evidence type="ECO:0000256" key="3">
    <source>
        <dbReference type="ARBA" id="ARBA00023163"/>
    </source>
</evidence>
<dbReference type="GO" id="GO:0003700">
    <property type="term" value="F:DNA-binding transcription factor activity"/>
    <property type="evidence" value="ECO:0007669"/>
    <property type="project" value="InterPro"/>
</dbReference>
<proteinExistence type="predicted"/>
<reference evidence="5" key="1">
    <citation type="journal article" date="2021" name="PeerJ">
        <title>Extensive microbial diversity within the chicken gut microbiome revealed by metagenomics and culture.</title>
        <authorList>
            <person name="Gilroy R."/>
            <person name="Ravi A."/>
            <person name="Getino M."/>
            <person name="Pursley I."/>
            <person name="Horton D.L."/>
            <person name="Alikhan N.F."/>
            <person name="Baker D."/>
            <person name="Gharbi K."/>
            <person name="Hall N."/>
            <person name="Watson M."/>
            <person name="Adriaenssens E.M."/>
            <person name="Foster-Nyarko E."/>
            <person name="Jarju S."/>
            <person name="Secka A."/>
            <person name="Antonio M."/>
            <person name="Oren A."/>
            <person name="Chaudhuri R.R."/>
            <person name="La Ragione R."/>
            <person name="Hildebrand F."/>
            <person name="Pallen M.J."/>
        </authorList>
    </citation>
    <scope>NUCLEOTIDE SEQUENCE</scope>
    <source>
        <strain evidence="5">CHK199-9574</strain>
    </source>
</reference>
<dbReference type="PRINTS" id="PR00598">
    <property type="entry name" value="HTHMARR"/>
</dbReference>
<dbReference type="EMBL" id="DXCO01000021">
    <property type="protein sequence ID" value="HIY77953.1"/>
    <property type="molecule type" value="Genomic_DNA"/>
</dbReference>
<feature type="domain" description="HTH marR-type" evidence="4">
    <location>
        <begin position="1"/>
        <end position="141"/>
    </location>
</feature>
<dbReference type="Pfam" id="PF12802">
    <property type="entry name" value="MarR_2"/>
    <property type="match status" value="1"/>
</dbReference>
<dbReference type="AlphaFoldDB" id="A0A9D2CEM1"/>
<keyword evidence="3" id="KW-0804">Transcription</keyword>
<dbReference type="PROSITE" id="PS50995">
    <property type="entry name" value="HTH_MARR_2"/>
    <property type="match status" value="1"/>
</dbReference>
<organism evidence="5 6">
    <name type="scientific">Candidatus Borkfalkia excrementavium</name>
    <dbReference type="NCBI Taxonomy" id="2838505"/>
    <lineage>
        <taxon>Bacteria</taxon>
        <taxon>Bacillati</taxon>
        <taxon>Bacillota</taxon>
        <taxon>Clostridia</taxon>
        <taxon>Christensenellales</taxon>
        <taxon>Christensenellaceae</taxon>
        <taxon>Candidatus Borkfalkia</taxon>
    </lineage>
</organism>
<keyword evidence="2" id="KW-0238">DNA-binding</keyword>
<dbReference type="Proteomes" id="UP000824135">
    <property type="component" value="Unassembled WGS sequence"/>
</dbReference>
<evidence type="ECO:0000256" key="1">
    <source>
        <dbReference type="ARBA" id="ARBA00023015"/>
    </source>
</evidence>
<dbReference type="PANTHER" id="PTHR42756:SF1">
    <property type="entry name" value="TRANSCRIPTIONAL REPRESSOR OF EMRAB OPERON"/>
    <property type="match status" value="1"/>
</dbReference>
<evidence type="ECO:0000313" key="5">
    <source>
        <dbReference type="EMBL" id="HIY77953.1"/>
    </source>
</evidence>
<dbReference type="InterPro" id="IPR000835">
    <property type="entry name" value="HTH_MarR-typ"/>
</dbReference>
<reference evidence="5" key="2">
    <citation type="submission" date="2021-04" db="EMBL/GenBank/DDBJ databases">
        <authorList>
            <person name="Gilroy R."/>
        </authorList>
    </citation>
    <scope>NUCLEOTIDE SEQUENCE</scope>
    <source>
        <strain evidence="5">CHK199-9574</strain>
    </source>
</reference>
<gene>
    <name evidence="5" type="ORF">H9728_02810</name>
</gene>
<dbReference type="InterPro" id="IPR036390">
    <property type="entry name" value="WH_DNA-bd_sf"/>
</dbReference>
<evidence type="ECO:0000313" key="6">
    <source>
        <dbReference type="Proteomes" id="UP000824135"/>
    </source>
</evidence>
<dbReference type="SMART" id="SM00347">
    <property type="entry name" value="HTH_MARR"/>
    <property type="match status" value="1"/>
</dbReference>
<evidence type="ECO:0000259" key="4">
    <source>
        <dbReference type="PROSITE" id="PS50995"/>
    </source>
</evidence>
<sequence length="149" mass="17360">MDKRHIGSATKSLMRRIDKAMSDLPVIRDNENLTGMQGWILNFLFRRAEKGDVFQKDVEAEFKIRRSTATEALKNMEKSGLIRRIPVDYDARLKKIVLTEHAEDIKKQIESQILKTEKRLVEGFTDAEVDAFLNYVERFKKNLENESAE</sequence>
<protein>
    <submittedName>
        <fullName evidence="5">MarR family transcriptional regulator</fullName>
    </submittedName>
</protein>
<dbReference type="InterPro" id="IPR036388">
    <property type="entry name" value="WH-like_DNA-bd_sf"/>
</dbReference>
<dbReference type="PANTHER" id="PTHR42756">
    <property type="entry name" value="TRANSCRIPTIONAL REGULATOR, MARR"/>
    <property type="match status" value="1"/>
</dbReference>
<comment type="caution">
    <text evidence="5">The sequence shown here is derived from an EMBL/GenBank/DDBJ whole genome shotgun (WGS) entry which is preliminary data.</text>
</comment>